<protein>
    <submittedName>
        <fullName evidence="1">Uncharacterized protein</fullName>
    </submittedName>
</protein>
<proteinExistence type="predicted"/>
<name>A0ACB9QGV3_9MYRT</name>
<dbReference type="Proteomes" id="UP001057402">
    <property type="component" value="Chromosome 6"/>
</dbReference>
<organism evidence="1 2">
    <name type="scientific">Melastoma candidum</name>
    <dbReference type="NCBI Taxonomy" id="119954"/>
    <lineage>
        <taxon>Eukaryota</taxon>
        <taxon>Viridiplantae</taxon>
        <taxon>Streptophyta</taxon>
        <taxon>Embryophyta</taxon>
        <taxon>Tracheophyta</taxon>
        <taxon>Spermatophyta</taxon>
        <taxon>Magnoliopsida</taxon>
        <taxon>eudicotyledons</taxon>
        <taxon>Gunneridae</taxon>
        <taxon>Pentapetalae</taxon>
        <taxon>rosids</taxon>
        <taxon>malvids</taxon>
        <taxon>Myrtales</taxon>
        <taxon>Melastomataceae</taxon>
        <taxon>Melastomatoideae</taxon>
        <taxon>Melastomateae</taxon>
        <taxon>Melastoma</taxon>
    </lineage>
</organism>
<comment type="caution">
    <text evidence="1">The sequence shown here is derived from an EMBL/GenBank/DDBJ whole genome shotgun (WGS) entry which is preliminary data.</text>
</comment>
<dbReference type="EMBL" id="CM042885">
    <property type="protein sequence ID" value="KAI4365067.1"/>
    <property type="molecule type" value="Genomic_DNA"/>
</dbReference>
<reference evidence="2" key="1">
    <citation type="journal article" date="2023" name="Front. Plant Sci.">
        <title>Chromosomal-level genome assembly of Melastoma candidum provides insights into trichome evolution.</title>
        <authorList>
            <person name="Zhong Y."/>
            <person name="Wu W."/>
            <person name="Sun C."/>
            <person name="Zou P."/>
            <person name="Liu Y."/>
            <person name="Dai S."/>
            <person name="Zhou R."/>
        </authorList>
    </citation>
    <scope>NUCLEOTIDE SEQUENCE [LARGE SCALE GENOMIC DNA]</scope>
</reference>
<sequence>MSDKGELPSQCSHQFRHACRPHPCILYLGNGITKGRVDILEDFPGIVSSSATILRLWDDLGSARDENQDGHDGSYVEYCKKEHPGCSDASVRARVEDLIGKEWKKLNRECLLPREFPKSFCKVCLGPDDV</sequence>
<accession>A0ACB9QGV3</accession>
<evidence type="ECO:0000313" key="1">
    <source>
        <dbReference type="EMBL" id="KAI4365067.1"/>
    </source>
</evidence>
<evidence type="ECO:0000313" key="2">
    <source>
        <dbReference type="Proteomes" id="UP001057402"/>
    </source>
</evidence>
<gene>
    <name evidence="1" type="ORF">MLD38_021087</name>
</gene>
<keyword evidence="2" id="KW-1185">Reference proteome</keyword>